<name>A0A420M699_FUSOX</name>
<sequence>MQLVTAETTHGGNARILFGAVRLAGERDARPADVFVRSIVVIVRAAEHAPERPALLQILSSWVDHDV</sequence>
<proteinExistence type="predicted"/>
<comment type="caution">
    <text evidence="1">The sequence shown here is derived from an EMBL/GenBank/DDBJ whole genome shotgun (WGS) entry which is preliminary data.</text>
</comment>
<dbReference type="Proteomes" id="UP000285084">
    <property type="component" value="Unassembled WGS sequence"/>
</dbReference>
<organism evidence="1 2">
    <name type="scientific">Fusarium oxysporum</name>
    <name type="common">Fusarium vascular wilt</name>
    <dbReference type="NCBI Taxonomy" id="5507"/>
    <lineage>
        <taxon>Eukaryota</taxon>
        <taxon>Fungi</taxon>
        <taxon>Dikarya</taxon>
        <taxon>Ascomycota</taxon>
        <taxon>Pezizomycotina</taxon>
        <taxon>Sordariomycetes</taxon>
        <taxon>Hypocreomycetidae</taxon>
        <taxon>Hypocreales</taxon>
        <taxon>Nectriaceae</taxon>
        <taxon>Fusarium</taxon>
        <taxon>Fusarium oxysporum species complex</taxon>
    </lineage>
</organism>
<dbReference type="VEuPathDB" id="FungiDB:FOMG_18284"/>
<evidence type="ECO:0000313" key="1">
    <source>
        <dbReference type="EMBL" id="RKK48648.1"/>
    </source>
</evidence>
<dbReference type="EMBL" id="MRCX01001450">
    <property type="protein sequence ID" value="RKK48648.1"/>
    <property type="molecule type" value="Genomic_DNA"/>
</dbReference>
<accession>A0A420M699</accession>
<reference evidence="1 2" key="1">
    <citation type="journal article" date="2018" name="Sci. Rep.">
        <title>Characterisation of pathogen-specific regions and novel effector candidates in Fusarium oxysporum f. sp. cepae.</title>
        <authorList>
            <person name="Armitage A.D."/>
            <person name="Taylor A."/>
            <person name="Sobczyk M.K."/>
            <person name="Baxter L."/>
            <person name="Greenfield B.P."/>
            <person name="Bates H.J."/>
            <person name="Wilson F."/>
            <person name="Jackson A.C."/>
            <person name="Ott S."/>
            <person name="Harrison R.J."/>
            <person name="Clarkson J.P."/>
        </authorList>
    </citation>
    <scope>NUCLEOTIDE SEQUENCE [LARGE SCALE GENOMIC DNA]</scope>
    <source>
        <strain evidence="1 2">Fo_A13</strain>
    </source>
</reference>
<gene>
    <name evidence="1" type="ORF">BFJ69_g18119</name>
</gene>
<protein>
    <submittedName>
        <fullName evidence="1">Uncharacterized protein</fullName>
    </submittedName>
</protein>
<dbReference type="AlphaFoldDB" id="A0A420M699"/>
<evidence type="ECO:0000313" key="2">
    <source>
        <dbReference type="Proteomes" id="UP000285084"/>
    </source>
</evidence>